<dbReference type="RefSeq" id="XP_032049378.1">
    <property type="nucleotide sequence ID" value="XM_032193487.1"/>
</dbReference>
<dbReference type="Proteomes" id="UP000504639">
    <property type="component" value="Chromosome 9"/>
</dbReference>
<reference evidence="3" key="1">
    <citation type="submission" date="2025-08" db="UniProtKB">
        <authorList>
            <consortium name="RefSeq"/>
        </authorList>
    </citation>
    <scope>IDENTIFICATION</scope>
    <source>
        <tissue evidence="3">Lung</tissue>
    </source>
</reference>
<evidence type="ECO:0000313" key="2">
    <source>
        <dbReference type="Proteomes" id="UP000504639"/>
    </source>
</evidence>
<feature type="region of interest" description="Disordered" evidence="1">
    <location>
        <begin position="1"/>
        <end position="27"/>
    </location>
</feature>
<sequence length="91" mass="9747">MADVEDGDEPGAPHSHPGSSGSKAGGPDKMFSLKKWNAVAMWSWDVECDTCAICRVQMPVLDVKLKTNKKIVLWFGENAIIPSTIAACPCG</sequence>
<protein>
    <submittedName>
        <fullName evidence="3">RING-box protein 2 isoform X2</fullName>
    </submittedName>
</protein>
<dbReference type="CTD" id="9616"/>
<name>A0A6J3DJ65_AYTFU</name>
<proteinExistence type="predicted"/>
<organism evidence="2 3">
    <name type="scientific">Aythya fuligula</name>
    <name type="common">Tufted duck</name>
    <name type="synonym">Anas fuligula</name>
    <dbReference type="NCBI Taxonomy" id="219594"/>
    <lineage>
        <taxon>Eukaryota</taxon>
        <taxon>Metazoa</taxon>
        <taxon>Chordata</taxon>
        <taxon>Craniata</taxon>
        <taxon>Vertebrata</taxon>
        <taxon>Euteleostomi</taxon>
        <taxon>Archelosauria</taxon>
        <taxon>Archosauria</taxon>
        <taxon>Dinosauria</taxon>
        <taxon>Saurischia</taxon>
        <taxon>Theropoda</taxon>
        <taxon>Coelurosauria</taxon>
        <taxon>Aves</taxon>
        <taxon>Neognathae</taxon>
        <taxon>Galloanserae</taxon>
        <taxon>Anseriformes</taxon>
        <taxon>Anatidae</taxon>
        <taxon>Aythyinae</taxon>
        <taxon>Aythya</taxon>
    </lineage>
</organism>
<dbReference type="InterPro" id="IPR013083">
    <property type="entry name" value="Znf_RING/FYVE/PHD"/>
</dbReference>
<dbReference type="AlphaFoldDB" id="A0A6J3DJ65"/>
<accession>A0A6J3DJ65</accession>
<evidence type="ECO:0000256" key="1">
    <source>
        <dbReference type="SAM" id="MobiDB-lite"/>
    </source>
</evidence>
<evidence type="ECO:0000313" key="3">
    <source>
        <dbReference type="RefSeq" id="XP_032049378.1"/>
    </source>
</evidence>
<keyword evidence="2" id="KW-1185">Reference proteome</keyword>
<gene>
    <name evidence="3" type="primary">RNF7</name>
</gene>
<dbReference type="GeneID" id="116492640"/>
<dbReference type="Gene3D" id="3.30.40.10">
    <property type="entry name" value="Zinc/RING finger domain, C3HC4 (zinc finger)"/>
    <property type="match status" value="1"/>
</dbReference>
<dbReference type="SUPFAM" id="SSF57850">
    <property type="entry name" value="RING/U-box"/>
    <property type="match status" value="1"/>
</dbReference>
<feature type="compositionally biased region" description="Low complexity" evidence="1">
    <location>
        <begin position="10"/>
        <end position="27"/>
    </location>
</feature>